<feature type="transmembrane region" description="Helical" evidence="1">
    <location>
        <begin position="171"/>
        <end position="201"/>
    </location>
</feature>
<sequence length="322" mass="36600">MDKEQEKLEFLGIFGILKESFKIILSHPKIFTKINFAFILPLTFLVLVNNEISKFLPHNLSNNSSSTLNTQESSPTKWALYWGFEVTYFMFIFVVIFDLLSISAVVYTAACIYSKKEITFKQVMTAIPKVWKRLITTLICNFCMTLMYSIVIVICWVIITRGIFSSNPIGSAIATTILAILFLIIIIYITIFWQLANVISVMENTCGFKAMKKSRQLVKGKLGIAIAKMLVLGIFQTPIFILYQELIKSDINNKIGIKILCIILILLLNPLITLYGLVVQSVFYCVCKSYHHENIDKSTLTNHLESFLGDYVPLLTEAVEIV</sequence>
<evidence type="ECO:0000313" key="3">
    <source>
        <dbReference type="Proteomes" id="UP001443914"/>
    </source>
</evidence>
<feature type="transmembrane region" description="Helical" evidence="1">
    <location>
        <begin position="255"/>
        <end position="278"/>
    </location>
</feature>
<protein>
    <recommendedName>
        <fullName evidence="4">Gustatory receptor</fullName>
    </recommendedName>
</protein>
<proteinExistence type="predicted"/>
<reference evidence="2" key="1">
    <citation type="submission" date="2024-03" db="EMBL/GenBank/DDBJ databases">
        <title>WGS assembly of Saponaria officinalis var. Norfolk2.</title>
        <authorList>
            <person name="Jenkins J."/>
            <person name="Shu S."/>
            <person name="Grimwood J."/>
            <person name="Barry K."/>
            <person name="Goodstein D."/>
            <person name="Schmutz J."/>
            <person name="Leebens-Mack J."/>
            <person name="Osbourn A."/>
        </authorList>
    </citation>
    <scope>NUCLEOTIDE SEQUENCE [LARGE SCALE GENOMIC DNA]</scope>
    <source>
        <strain evidence="2">JIC</strain>
    </source>
</reference>
<keyword evidence="1" id="KW-0472">Membrane</keyword>
<feature type="transmembrane region" description="Helical" evidence="1">
    <location>
        <begin position="88"/>
        <end position="113"/>
    </location>
</feature>
<feature type="transmembrane region" description="Helical" evidence="1">
    <location>
        <begin position="30"/>
        <end position="48"/>
    </location>
</feature>
<organism evidence="2 3">
    <name type="scientific">Saponaria officinalis</name>
    <name type="common">Common soapwort</name>
    <name type="synonym">Lychnis saponaria</name>
    <dbReference type="NCBI Taxonomy" id="3572"/>
    <lineage>
        <taxon>Eukaryota</taxon>
        <taxon>Viridiplantae</taxon>
        <taxon>Streptophyta</taxon>
        <taxon>Embryophyta</taxon>
        <taxon>Tracheophyta</taxon>
        <taxon>Spermatophyta</taxon>
        <taxon>Magnoliopsida</taxon>
        <taxon>eudicotyledons</taxon>
        <taxon>Gunneridae</taxon>
        <taxon>Pentapetalae</taxon>
        <taxon>Caryophyllales</taxon>
        <taxon>Caryophyllaceae</taxon>
        <taxon>Caryophylleae</taxon>
        <taxon>Saponaria</taxon>
    </lineage>
</organism>
<keyword evidence="1" id="KW-0812">Transmembrane</keyword>
<evidence type="ECO:0000256" key="1">
    <source>
        <dbReference type="SAM" id="Phobius"/>
    </source>
</evidence>
<evidence type="ECO:0008006" key="4">
    <source>
        <dbReference type="Google" id="ProtNLM"/>
    </source>
</evidence>
<accession>A0AAW1HPY4</accession>
<keyword evidence="1" id="KW-1133">Transmembrane helix</keyword>
<feature type="transmembrane region" description="Helical" evidence="1">
    <location>
        <begin position="222"/>
        <end position="243"/>
    </location>
</feature>
<keyword evidence="3" id="KW-1185">Reference proteome</keyword>
<feature type="transmembrane region" description="Helical" evidence="1">
    <location>
        <begin position="134"/>
        <end position="159"/>
    </location>
</feature>
<dbReference type="PANTHER" id="PTHR33133">
    <property type="entry name" value="OS08G0107100 PROTEIN-RELATED"/>
    <property type="match status" value="1"/>
</dbReference>
<dbReference type="Proteomes" id="UP001443914">
    <property type="component" value="Unassembled WGS sequence"/>
</dbReference>
<dbReference type="PANTHER" id="PTHR33133:SF5">
    <property type="entry name" value="OS08G0107100 PROTEIN"/>
    <property type="match status" value="1"/>
</dbReference>
<name>A0AAW1HPY4_SAPOF</name>
<dbReference type="AlphaFoldDB" id="A0AAW1HPY4"/>
<gene>
    <name evidence="2" type="ORF">RND81_11G203200</name>
</gene>
<dbReference type="EMBL" id="JBDFQZ010000011">
    <property type="protein sequence ID" value="KAK9678316.1"/>
    <property type="molecule type" value="Genomic_DNA"/>
</dbReference>
<evidence type="ECO:0000313" key="2">
    <source>
        <dbReference type="EMBL" id="KAK9678316.1"/>
    </source>
</evidence>
<comment type="caution">
    <text evidence="2">The sequence shown here is derived from an EMBL/GenBank/DDBJ whole genome shotgun (WGS) entry which is preliminary data.</text>
</comment>